<dbReference type="AlphaFoldDB" id="H1YZT2"/>
<evidence type="ECO:0000313" key="4">
    <source>
        <dbReference type="EMBL" id="EHQ34344.1"/>
    </source>
</evidence>
<keyword evidence="2" id="KW-0472">Membrane</keyword>
<feature type="domain" description="Cohesin" evidence="3">
    <location>
        <begin position="39"/>
        <end position="126"/>
    </location>
</feature>
<dbReference type="STRING" id="937775.Metlim_0191"/>
<dbReference type="InParanoid" id="H1YZT2"/>
<dbReference type="HOGENOM" id="CLU_1040555_0_0_2"/>
<dbReference type="Proteomes" id="UP000005741">
    <property type="component" value="Chromosome"/>
</dbReference>
<sequence>MKLKFKVSVFCILALLLAGVACAGSVISVPAEGPNEDGAMSVTVSGVSGVSGISFLLEYNKDNLAVESASLGSAFSGASLTKNIDNAAGKTKFVIITTSAISVEDASDLVNVKFSVIDPADTVVTINDPEWSDSVDFLPHDFDSVIDGSPEPAATATAAPASSASSSSSGGHISYSPATSATSTQTPTSVATSAPEVTAAATEEPTASAIDVVPAKPAEGTVTPDVTETGGALPEAESTVPASTPGFGIIAALLSVAFAAVVISSRK</sequence>
<keyword evidence="5" id="KW-1185">Reference proteome</keyword>
<dbReference type="InterPro" id="IPR002102">
    <property type="entry name" value="Cohesin_dom"/>
</dbReference>
<dbReference type="SUPFAM" id="SSF49384">
    <property type="entry name" value="Carbohydrate-binding domain"/>
    <property type="match status" value="1"/>
</dbReference>
<dbReference type="RefSeq" id="WP_004075956.1">
    <property type="nucleotide sequence ID" value="NZ_CM001436.1"/>
</dbReference>
<dbReference type="GO" id="GO:0030246">
    <property type="term" value="F:carbohydrate binding"/>
    <property type="evidence" value="ECO:0007669"/>
    <property type="project" value="InterPro"/>
</dbReference>
<protein>
    <recommendedName>
        <fullName evidence="3">Cohesin domain-containing protein</fullName>
    </recommendedName>
</protein>
<keyword evidence="2" id="KW-0812">Transmembrane</keyword>
<gene>
    <name evidence="4" type="ORF">Metlim_0191</name>
</gene>
<proteinExistence type="predicted"/>
<evidence type="ECO:0000256" key="1">
    <source>
        <dbReference type="SAM" id="MobiDB-lite"/>
    </source>
</evidence>
<evidence type="ECO:0000313" key="5">
    <source>
        <dbReference type="Proteomes" id="UP000005741"/>
    </source>
</evidence>
<dbReference type="PROSITE" id="PS51257">
    <property type="entry name" value="PROKAR_LIPOPROTEIN"/>
    <property type="match status" value="1"/>
</dbReference>
<organism evidence="4 5">
    <name type="scientific">Methanoplanus limicola DSM 2279</name>
    <dbReference type="NCBI Taxonomy" id="937775"/>
    <lineage>
        <taxon>Archaea</taxon>
        <taxon>Methanobacteriati</taxon>
        <taxon>Methanobacteriota</taxon>
        <taxon>Stenosarchaea group</taxon>
        <taxon>Methanomicrobia</taxon>
        <taxon>Methanomicrobiales</taxon>
        <taxon>Methanomicrobiaceae</taxon>
        <taxon>Methanoplanus</taxon>
    </lineage>
</organism>
<name>H1YZT2_9EURY</name>
<accession>H1YZT2</accession>
<feature type="compositionally biased region" description="Low complexity" evidence="1">
    <location>
        <begin position="152"/>
        <end position="209"/>
    </location>
</feature>
<dbReference type="InterPro" id="IPR008965">
    <property type="entry name" value="CBM2/CBM3_carb-bd_dom_sf"/>
</dbReference>
<keyword evidence="2" id="KW-1133">Transmembrane helix</keyword>
<evidence type="ECO:0000259" key="3">
    <source>
        <dbReference type="Pfam" id="PF00963"/>
    </source>
</evidence>
<dbReference type="Pfam" id="PF00963">
    <property type="entry name" value="Cohesin"/>
    <property type="match status" value="1"/>
</dbReference>
<dbReference type="Gene3D" id="2.60.40.680">
    <property type="match status" value="1"/>
</dbReference>
<feature type="transmembrane region" description="Helical" evidence="2">
    <location>
        <begin position="246"/>
        <end position="264"/>
    </location>
</feature>
<reference evidence="4 5" key="1">
    <citation type="submission" date="2011-10" db="EMBL/GenBank/DDBJ databases">
        <title>The Improved High-Quality Draft genome of Methanoplanus limicola DSM 2279.</title>
        <authorList>
            <consortium name="US DOE Joint Genome Institute (JGI-PGF)"/>
            <person name="Lucas S."/>
            <person name="Copeland A."/>
            <person name="Lapidus A."/>
            <person name="Glavina del Rio T."/>
            <person name="Dalin E."/>
            <person name="Tice H."/>
            <person name="Bruce D."/>
            <person name="Goodwin L."/>
            <person name="Pitluck S."/>
            <person name="Peters L."/>
            <person name="Mikhailova N."/>
            <person name="Lu M."/>
            <person name="Kyrpides N."/>
            <person name="Mavromatis K."/>
            <person name="Ivanova N."/>
            <person name="Markowitz V."/>
            <person name="Cheng J.-F."/>
            <person name="Hugenholtz P."/>
            <person name="Woyke T."/>
            <person name="Wu D."/>
            <person name="Wirth R."/>
            <person name="Brambilla E.-M."/>
            <person name="Klenk H.-P."/>
            <person name="Eisen J.A."/>
        </authorList>
    </citation>
    <scope>NUCLEOTIDE SEQUENCE [LARGE SCALE GENOMIC DNA]</scope>
    <source>
        <strain evidence="4 5">DSM 2279</strain>
    </source>
</reference>
<dbReference type="GO" id="GO:0000272">
    <property type="term" value="P:polysaccharide catabolic process"/>
    <property type="evidence" value="ECO:0007669"/>
    <property type="project" value="InterPro"/>
</dbReference>
<evidence type="ECO:0000256" key="2">
    <source>
        <dbReference type="SAM" id="Phobius"/>
    </source>
</evidence>
<dbReference type="EMBL" id="CM001436">
    <property type="protein sequence ID" value="EHQ34344.1"/>
    <property type="molecule type" value="Genomic_DNA"/>
</dbReference>
<feature type="region of interest" description="Disordered" evidence="1">
    <location>
        <begin position="142"/>
        <end position="239"/>
    </location>
</feature>